<name>A0A4S9X417_AURPU</name>
<evidence type="ECO:0000313" key="2">
    <source>
        <dbReference type="EMBL" id="THZ73041.1"/>
    </source>
</evidence>
<sequence length="148" mass="17179">MPYSRPKDHNCTEGKKPIACTCAIGKSKSKSKPTEEPPNNELTTLKNTILHRNQNIEFYKTLYAEYIESIQEHITPYIRNQLKHEEEGRGLRKGSVFQMHLMMNLRIRVQSVMDTIARWEGENAVDEEKLKEMEKGENGVDLEEEEEG</sequence>
<dbReference type="AlphaFoldDB" id="A0A4S9X417"/>
<protein>
    <submittedName>
        <fullName evidence="2">Uncharacterized protein</fullName>
    </submittedName>
</protein>
<reference evidence="2 3" key="1">
    <citation type="submission" date="2018-10" db="EMBL/GenBank/DDBJ databases">
        <title>Fifty Aureobasidium pullulans genomes reveal a recombining polyextremotolerant generalist.</title>
        <authorList>
            <person name="Gostincar C."/>
            <person name="Turk M."/>
            <person name="Zajc J."/>
            <person name="Gunde-Cimerman N."/>
        </authorList>
    </citation>
    <scope>NUCLEOTIDE SEQUENCE [LARGE SCALE GENOMIC DNA]</scope>
    <source>
        <strain evidence="2 3">EXF-3403</strain>
    </source>
</reference>
<feature type="compositionally biased region" description="Basic and acidic residues" evidence="1">
    <location>
        <begin position="128"/>
        <end position="138"/>
    </location>
</feature>
<proteinExistence type="predicted"/>
<evidence type="ECO:0000256" key="1">
    <source>
        <dbReference type="SAM" id="MobiDB-lite"/>
    </source>
</evidence>
<gene>
    <name evidence="2" type="ORF">D6C84_09805</name>
</gene>
<feature type="region of interest" description="Disordered" evidence="1">
    <location>
        <begin position="128"/>
        <end position="148"/>
    </location>
</feature>
<dbReference type="EMBL" id="QZBT01000266">
    <property type="protein sequence ID" value="THZ73041.1"/>
    <property type="molecule type" value="Genomic_DNA"/>
</dbReference>
<dbReference type="Proteomes" id="UP000310039">
    <property type="component" value="Unassembled WGS sequence"/>
</dbReference>
<accession>A0A4S9X417</accession>
<evidence type="ECO:0000313" key="3">
    <source>
        <dbReference type="Proteomes" id="UP000310039"/>
    </source>
</evidence>
<comment type="caution">
    <text evidence="2">The sequence shown here is derived from an EMBL/GenBank/DDBJ whole genome shotgun (WGS) entry which is preliminary data.</text>
</comment>
<organism evidence="2 3">
    <name type="scientific">Aureobasidium pullulans</name>
    <name type="common">Black yeast</name>
    <name type="synonym">Pullularia pullulans</name>
    <dbReference type="NCBI Taxonomy" id="5580"/>
    <lineage>
        <taxon>Eukaryota</taxon>
        <taxon>Fungi</taxon>
        <taxon>Dikarya</taxon>
        <taxon>Ascomycota</taxon>
        <taxon>Pezizomycotina</taxon>
        <taxon>Dothideomycetes</taxon>
        <taxon>Dothideomycetidae</taxon>
        <taxon>Dothideales</taxon>
        <taxon>Saccotheciaceae</taxon>
        <taxon>Aureobasidium</taxon>
    </lineage>
</organism>